<sequence>MGTTERHLGIGAAFDRAAASYDAGRRRLIPCFDEFYATAIALVTEAAPPGARILDLGAGTGLLTALVADARPDADFTLTDLSEGMLDQARARFADSPLTVRFRAMDHLALAEVGAYDVVMSALSIHHLEDEGKRRLYAACARALKPGGRFVNADQVAGDDAAMEARYWQHWRDRVVAAGTSPEDLAAAIERQSFDRRTPLAPQLDWLREAGLGAVECRYKNVSFVVICGDRG</sequence>
<dbReference type="PANTHER" id="PTHR42912:SF80">
    <property type="entry name" value="METHYLTRANSFERASE DOMAIN-CONTAINING PROTEIN"/>
    <property type="match status" value="1"/>
</dbReference>
<proteinExistence type="predicted"/>
<dbReference type="InterPro" id="IPR050508">
    <property type="entry name" value="Methyltransf_Superfamily"/>
</dbReference>
<dbReference type="AlphaFoldDB" id="A0A1H6IDG2"/>
<gene>
    <name evidence="2" type="ORF">SAMN04244559_02350</name>
</gene>
<dbReference type="PANTHER" id="PTHR42912">
    <property type="entry name" value="METHYLTRANSFERASE"/>
    <property type="match status" value="1"/>
</dbReference>
<evidence type="ECO:0000313" key="2">
    <source>
        <dbReference type="EMBL" id="SEH44269.1"/>
    </source>
</evidence>
<name>A0A1H6IDG2_MAGFU</name>
<dbReference type="InterPro" id="IPR029063">
    <property type="entry name" value="SAM-dependent_MTases_sf"/>
</dbReference>
<keyword evidence="3" id="KW-1185">Reference proteome</keyword>
<dbReference type="Pfam" id="PF13649">
    <property type="entry name" value="Methyltransf_25"/>
    <property type="match status" value="1"/>
</dbReference>
<evidence type="ECO:0000313" key="3">
    <source>
        <dbReference type="Proteomes" id="UP000182983"/>
    </source>
</evidence>
<dbReference type="GO" id="GO:0008168">
    <property type="term" value="F:methyltransferase activity"/>
    <property type="evidence" value="ECO:0007669"/>
    <property type="project" value="UniProtKB-KW"/>
</dbReference>
<dbReference type="Gene3D" id="3.40.50.150">
    <property type="entry name" value="Vaccinia Virus protein VP39"/>
    <property type="match status" value="1"/>
</dbReference>
<protein>
    <submittedName>
        <fullName evidence="2">tRNA (Cmo5U34)-methyltransferase</fullName>
    </submittedName>
</protein>
<dbReference type="Proteomes" id="UP000182983">
    <property type="component" value="Unassembled WGS sequence"/>
</dbReference>
<dbReference type="GO" id="GO:0032259">
    <property type="term" value="P:methylation"/>
    <property type="evidence" value="ECO:0007669"/>
    <property type="project" value="UniProtKB-KW"/>
</dbReference>
<dbReference type="EMBL" id="FNWO01000009">
    <property type="protein sequence ID" value="SEH44269.1"/>
    <property type="molecule type" value="Genomic_DNA"/>
</dbReference>
<dbReference type="CDD" id="cd02440">
    <property type="entry name" value="AdoMet_MTases"/>
    <property type="match status" value="1"/>
</dbReference>
<accession>A0A1H6IDG2</accession>
<keyword evidence="2" id="KW-0808">Transferase</keyword>
<feature type="domain" description="Methyltransferase" evidence="1">
    <location>
        <begin position="53"/>
        <end position="148"/>
    </location>
</feature>
<organism evidence="2 3">
    <name type="scientific">Magnetospirillum fulvum</name>
    <name type="common">Rhodospirillum fulvum</name>
    <dbReference type="NCBI Taxonomy" id="1082"/>
    <lineage>
        <taxon>Bacteria</taxon>
        <taxon>Pseudomonadati</taxon>
        <taxon>Pseudomonadota</taxon>
        <taxon>Alphaproteobacteria</taxon>
        <taxon>Rhodospirillales</taxon>
        <taxon>Rhodospirillaceae</taxon>
        <taxon>Magnetospirillum</taxon>
    </lineage>
</organism>
<dbReference type="InterPro" id="IPR041698">
    <property type="entry name" value="Methyltransf_25"/>
</dbReference>
<evidence type="ECO:0000259" key="1">
    <source>
        <dbReference type="Pfam" id="PF13649"/>
    </source>
</evidence>
<dbReference type="RefSeq" id="WP_074768759.1">
    <property type="nucleotide sequence ID" value="NZ_FNWO01000009.1"/>
</dbReference>
<dbReference type="OrthoDB" id="9800454at2"/>
<reference evidence="3" key="1">
    <citation type="submission" date="2016-10" db="EMBL/GenBank/DDBJ databases">
        <authorList>
            <person name="Varghese N."/>
            <person name="Submissions S."/>
        </authorList>
    </citation>
    <scope>NUCLEOTIDE SEQUENCE [LARGE SCALE GENOMIC DNA]</scope>
    <source>
        <strain evidence="3">DSM 13234</strain>
    </source>
</reference>
<dbReference type="SUPFAM" id="SSF53335">
    <property type="entry name" value="S-adenosyl-L-methionine-dependent methyltransferases"/>
    <property type="match status" value="1"/>
</dbReference>
<keyword evidence="2" id="KW-0489">Methyltransferase</keyword>